<protein>
    <submittedName>
        <fullName evidence="1">Uncharacterized protein</fullName>
    </submittedName>
</protein>
<sequence length="34" mass="4142">MRYAIFFLPYTIQSMFCHAMTTQNFRGKMAFFLK</sequence>
<name>A0A2P2NI82_RHIMU</name>
<proteinExistence type="predicted"/>
<organism evidence="1">
    <name type="scientific">Rhizophora mucronata</name>
    <name type="common">Asiatic mangrove</name>
    <dbReference type="NCBI Taxonomy" id="61149"/>
    <lineage>
        <taxon>Eukaryota</taxon>
        <taxon>Viridiplantae</taxon>
        <taxon>Streptophyta</taxon>
        <taxon>Embryophyta</taxon>
        <taxon>Tracheophyta</taxon>
        <taxon>Spermatophyta</taxon>
        <taxon>Magnoliopsida</taxon>
        <taxon>eudicotyledons</taxon>
        <taxon>Gunneridae</taxon>
        <taxon>Pentapetalae</taxon>
        <taxon>rosids</taxon>
        <taxon>fabids</taxon>
        <taxon>Malpighiales</taxon>
        <taxon>Rhizophoraceae</taxon>
        <taxon>Rhizophora</taxon>
    </lineage>
</organism>
<reference evidence="1" key="1">
    <citation type="submission" date="2018-02" db="EMBL/GenBank/DDBJ databases">
        <title>Rhizophora mucronata_Transcriptome.</title>
        <authorList>
            <person name="Meera S.P."/>
            <person name="Sreeshan A."/>
            <person name="Augustine A."/>
        </authorList>
    </citation>
    <scope>NUCLEOTIDE SEQUENCE</scope>
    <source>
        <tissue evidence="1">Leaf</tissue>
    </source>
</reference>
<dbReference type="AlphaFoldDB" id="A0A2P2NI82"/>
<dbReference type="EMBL" id="GGEC01061711">
    <property type="protein sequence ID" value="MBX42195.1"/>
    <property type="molecule type" value="Transcribed_RNA"/>
</dbReference>
<evidence type="ECO:0000313" key="1">
    <source>
        <dbReference type="EMBL" id="MBX42195.1"/>
    </source>
</evidence>
<accession>A0A2P2NI82</accession>